<dbReference type="GeneID" id="88356469"/>
<evidence type="ECO:0000313" key="2">
    <source>
        <dbReference type="Proteomes" id="UP000221961"/>
    </source>
</evidence>
<dbReference type="AlphaFoldDB" id="A0A291RDK0"/>
<dbReference type="KEGG" id="ntp:CRH09_03340"/>
<dbReference type="RefSeq" id="WP_098692681.1">
    <property type="nucleotide sequence ID" value="NZ_CP023778.1"/>
</dbReference>
<reference evidence="1 2" key="1">
    <citation type="submission" date="2017-10" db="EMBL/GenBank/DDBJ databases">
        <title>Comparative genomics between pathogenic Norcardia.</title>
        <authorList>
            <person name="Zeng L."/>
        </authorList>
    </citation>
    <scope>NUCLEOTIDE SEQUENCE [LARGE SCALE GENOMIC DNA]</scope>
    <source>
        <strain evidence="1 2">NC_YFY_NT001</strain>
    </source>
</reference>
<dbReference type="EMBL" id="CP023778">
    <property type="protein sequence ID" value="ATL65388.1"/>
    <property type="molecule type" value="Genomic_DNA"/>
</dbReference>
<evidence type="ECO:0000313" key="1">
    <source>
        <dbReference type="EMBL" id="ATL65388.1"/>
    </source>
</evidence>
<organism evidence="1 2">
    <name type="scientific">Nocardia terpenica</name>
    <dbReference type="NCBI Taxonomy" id="455432"/>
    <lineage>
        <taxon>Bacteria</taxon>
        <taxon>Bacillati</taxon>
        <taxon>Actinomycetota</taxon>
        <taxon>Actinomycetes</taxon>
        <taxon>Mycobacteriales</taxon>
        <taxon>Nocardiaceae</taxon>
        <taxon>Nocardia</taxon>
    </lineage>
</organism>
<gene>
    <name evidence="1" type="ORF">CRH09_03340</name>
</gene>
<dbReference type="Proteomes" id="UP000221961">
    <property type="component" value="Chromosome"/>
</dbReference>
<sequence length="75" mass="8601">MSVPITVRIPDDLAEFIDHETDNRTAFVVRALEHERRRLRYEQEIAHRLAAPDPTADAEEAAIVAATYRTKLDIE</sequence>
<protein>
    <submittedName>
        <fullName evidence="1">Antitoxin</fullName>
    </submittedName>
</protein>
<accession>A0A291RDK0</accession>
<name>A0A291RDK0_9NOCA</name>
<proteinExistence type="predicted"/>